<evidence type="ECO:0000313" key="2">
    <source>
        <dbReference type="EMBL" id="OHX45082.1"/>
    </source>
</evidence>
<gene>
    <name evidence="2" type="ORF">BBV17_23945</name>
</gene>
<organism evidence="2 3">
    <name type="scientific">Cytobacillus oceanisediminis</name>
    <dbReference type="NCBI Taxonomy" id="665099"/>
    <lineage>
        <taxon>Bacteria</taxon>
        <taxon>Bacillati</taxon>
        <taxon>Bacillota</taxon>
        <taxon>Bacilli</taxon>
        <taxon>Bacillales</taxon>
        <taxon>Bacillaceae</taxon>
        <taxon>Cytobacillus</taxon>
    </lineage>
</organism>
<dbReference type="EMBL" id="MBRJ01000038">
    <property type="protein sequence ID" value="OHX45082.1"/>
    <property type="molecule type" value="Genomic_DNA"/>
</dbReference>
<dbReference type="InterPro" id="IPR010982">
    <property type="entry name" value="Lambda_DNA-bd_dom_sf"/>
</dbReference>
<dbReference type="RefSeq" id="WP_071158461.1">
    <property type="nucleotide sequence ID" value="NZ_MBRJ01000038.1"/>
</dbReference>
<dbReference type="Gene3D" id="1.10.260.40">
    <property type="entry name" value="lambda repressor-like DNA-binding domains"/>
    <property type="match status" value="1"/>
</dbReference>
<evidence type="ECO:0000259" key="1">
    <source>
        <dbReference type="PROSITE" id="PS50943"/>
    </source>
</evidence>
<dbReference type="Pfam" id="PF01381">
    <property type="entry name" value="HTH_3"/>
    <property type="match status" value="1"/>
</dbReference>
<feature type="domain" description="HTH cro/C1-type" evidence="1">
    <location>
        <begin position="5"/>
        <end position="59"/>
    </location>
</feature>
<sequence>METKLQRIIKERGLKQSFIAEKAEITPGTLSKIVRGESIPTLIVGIKIARVVNETVEDLWGDLVK</sequence>
<dbReference type="Proteomes" id="UP000180194">
    <property type="component" value="Unassembled WGS sequence"/>
</dbReference>
<protein>
    <submittedName>
        <fullName evidence="2">Transcriptional regulator</fullName>
    </submittedName>
</protein>
<evidence type="ECO:0000313" key="3">
    <source>
        <dbReference type="Proteomes" id="UP000180194"/>
    </source>
</evidence>
<reference evidence="2 3" key="1">
    <citation type="submission" date="2016-07" db="EMBL/GenBank/DDBJ databases">
        <title>Bacillus oceanisediminis whole genome.</title>
        <authorList>
            <person name="Pal Y."/>
            <person name="Verma A."/>
            <person name="Mual P."/>
            <person name="Srinivasan K."/>
        </authorList>
    </citation>
    <scope>NUCLEOTIDE SEQUENCE [LARGE SCALE GENOMIC DNA]</scope>
    <source>
        <strain evidence="2 3">Bhandara28</strain>
    </source>
</reference>
<dbReference type="PROSITE" id="PS50943">
    <property type="entry name" value="HTH_CROC1"/>
    <property type="match status" value="1"/>
</dbReference>
<dbReference type="SMART" id="SM00530">
    <property type="entry name" value="HTH_XRE"/>
    <property type="match status" value="1"/>
</dbReference>
<name>A0ABX3CNN0_9BACI</name>
<accession>A0ABX3CNN0</accession>
<dbReference type="InterPro" id="IPR001387">
    <property type="entry name" value="Cro/C1-type_HTH"/>
</dbReference>
<proteinExistence type="predicted"/>
<dbReference type="SUPFAM" id="SSF47413">
    <property type="entry name" value="lambda repressor-like DNA-binding domains"/>
    <property type="match status" value="1"/>
</dbReference>
<comment type="caution">
    <text evidence="2">The sequence shown here is derived from an EMBL/GenBank/DDBJ whole genome shotgun (WGS) entry which is preliminary data.</text>
</comment>
<keyword evidence="3" id="KW-1185">Reference proteome</keyword>
<dbReference type="CDD" id="cd00093">
    <property type="entry name" value="HTH_XRE"/>
    <property type="match status" value="1"/>
</dbReference>